<dbReference type="Proteomes" id="UP001060112">
    <property type="component" value="Chromosome"/>
</dbReference>
<organism evidence="1 2">
    <name type="scientific">Allocoprobacillus halotolerans</name>
    <dbReference type="NCBI Taxonomy" id="2944914"/>
    <lineage>
        <taxon>Bacteria</taxon>
        <taxon>Bacillati</taxon>
        <taxon>Bacillota</taxon>
        <taxon>Erysipelotrichia</taxon>
        <taxon>Erysipelotrichales</taxon>
        <taxon>Erysipelotrichaceae</taxon>
        <taxon>Allocoprobacillus</taxon>
    </lineage>
</organism>
<accession>A0ABY5I3W1</accession>
<gene>
    <name evidence="1" type="ORF">NMU03_02875</name>
</gene>
<evidence type="ECO:0000313" key="1">
    <source>
        <dbReference type="EMBL" id="UTY39770.1"/>
    </source>
</evidence>
<name>A0ABY5I3W1_9FIRM</name>
<keyword evidence="2" id="KW-1185">Reference proteome</keyword>
<reference evidence="1" key="1">
    <citation type="submission" date="2022-07" db="EMBL/GenBank/DDBJ databases">
        <title>Faecal culturing of patients with breast cancer.</title>
        <authorList>
            <person name="Teng N.M.Y."/>
            <person name="Kiu R."/>
            <person name="Evans R."/>
            <person name="Baker D.J."/>
            <person name="Zenner C."/>
            <person name="Robinson S.D."/>
            <person name="Hall L.J."/>
        </authorList>
    </citation>
    <scope>NUCLEOTIDE SEQUENCE</scope>
    <source>
        <strain evidence="1">LH1062</strain>
    </source>
</reference>
<proteinExistence type="predicted"/>
<dbReference type="RefSeq" id="WP_290141156.1">
    <property type="nucleotide sequence ID" value="NZ_CP101620.1"/>
</dbReference>
<dbReference type="EMBL" id="CP101620">
    <property type="protein sequence ID" value="UTY39770.1"/>
    <property type="molecule type" value="Genomic_DNA"/>
</dbReference>
<sequence>MAYKVKVTKEIDEALENIEEYCIEHFRNYDYAQKVLNEILRVASFLSGNAGNTPLYSKHLYKYISPYINYNFYYSIDEKNQIVFQKNACL</sequence>
<protein>
    <submittedName>
        <fullName evidence="1">Cytochrome P450</fullName>
    </submittedName>
</protein>
<evidence type="ECO:0000313" key="2">
    <source>
        <dbReference type="Proteomes" id="UP001060112"/>
    </source>
</evidence>